<reference evidence="2" key="1">
    <citation type="submission" date="2022-04" db="EMBL/GenBank/DDBJ databases">
        <title>Halocatena sp. nov., isolated from a salt lake.</title>
        <authorList>
            <person name="Cui H.-L."/>
        </authorList>
    </citation>
    <scope>NUCLEOTIDE SEQUENCE</scope>
    <source>
        <strain evidence="2">AD-1</strain>
    </source>
</reference>
<dbReference type="AlphaFoldDB" id="A0A8U0A5G3"/>
<evidence type="ECO:0000256" key="1">
    <source>
        <dbReference type="SAM" id="Phobius"/>
    </source>
</evidence>
<dbReference type="GeneID" id="71926740"/>
<protein>
    <submittedName>
        <fullName evidence="2">Uncharacterized protein</fullName>
    </submittedName>
</protein>
<dbReference type="KEGG" id="haad:MW046_01795"/>
<gene>
    <name evidence="2" type="ORF">MW046_01795</name>
</gene>
<dbReference type="RefSeq" id="WP_247993861.1">
    <property type="nucleotide sequence ID" value="NZ_CP096019.1"/>
</dbReference>
<proteinExistence type="predicted"/>
<feature type="transmembrane region" description="Helical" evidence="1">
    <location>
        <begin position="50"/>
        <end position="72"/>
    </location>
</feature>
<sequence length="115" mass="12979">MESLNGATSRTPAVGQSKEWVERTNMALQLLGVFLLINGIYFALFEADIYTALVFYSFVLMVLTGVGYCYYFTAEDVEYVLRSCQYTGSSMIDSIDLLNGRSTPNQQSTSERRRL</sequence>
<feature type="transmembrane region" description="Helical" evidence="1">
    <location>
        <begin position="26"/>
        <end position="44"/>
    </location>
</feature>
<dbReference type="Proteomes" id="UP000831768">
    <property type="component" value="Chromosome"/>
</dbReference>
<organism evidence="2 3">
    <name type="scientific">Halocatena salina</name>
    <dbReference type="NCBI Taxonomy" id="2934340"/>
    <lineage>
        <taxon>Archaea</taxon>
        <taxon>Methanobacteriati</taxon>
        <taxon>Methanobacteriota</taxon>
        <taxon>Stenosarchaea group</taxon>
        <taxon>Halobacteria</taxon>
        <taxon>Halobacteriales</taxon>
        <taxon>Natronomonadaceae</taxon>
        <taxon>Halocatena</taxon>
    </lineage>
</organism>
<keyword evidence="3" id="KW-1185">Reference proteome</keyword>
<evidence type="ECO:0000313" key="2">
    <source>
        <dbReference type="EMBL" id="UPM43193.1"/>
    </source>
</evidence>
<keyword evidence="1" id="KW-1133">Transmembrane helix</keyword>
<dbReference type="EMBL" id="CP096019">
    <property type="protein sequence ID" value="UPM43193.1"/>
    <property type="molecule type" value="Genomic_DNA"/>
</dbReference>
<name>A0A8U0A5G3_9EURY</name>
<keyword evidence="1" id="KW-0472">Membrane</keyword>
<evidence type="ECO:0000313" key="3">
    <source>
        <dbReference type="Proteomes" id="UP000831768"/>
    </source>
</evidence>
<keyword evidence="1" id="KW-0812">Transmembrane</keyword>
<accession>A0A8U0A5G3</accession>